<organism evidence="1">
    <name type="scientific">Lotus japonicus</name>
    <name type="common">Lotus corniculatus var. japonicus</name>
    <dbReference type="NCBI Taxonomy" id="34305"/>
    <lineage>
        <taxon>Eukaryota</taxon>
        <taxon>Viridiplantae</taxon>
        <taxon>Streptophyta</taxon>
        <taxon>Embryophyta</taxon>
        <taxon>Tracheophyta</taxon>
        <taxon>Spermatophyta</taxon>
        <taxon>Magnoliopsida</taxon>
        <taxon>eudicotyledons</taxon>
        <taxon>Gunneridae</taxon>
        <taxon>Pentapetalae</taxon>
        <taxon>rosids</taxon>
        <taxon>fabids</taxon>
        <taxon>Fabales</taxon>
        <taxon>Fabaceae</taxon>
        <taxon>Papilionoideae</taxon>
        <taxon>50 kb inversion clade</taxon>
        <taxon>NPAAA clade</taxon>
        <taxon>Hologalegina</taxon>
        <taxon>robinioid clade</taxon>
        <taxon>Loteae</taxon>
        <taxon>Lotus</taxon>
    </lineage>
</organism>
<reference evidence="1" key="1">
    <citation type="submission" date="2012-05" db="EMBL/GenBank/DDBJ databases">
        <authorList>
            <person name="Krishnakumar V."/>
            <person name="Cheung F."/>
            <person name="Xiao Y."/>
            <person name="Chan A."/>
            <person name="Moskal W.A."/>
            <person name="Town C.D."/>
        </authorList>
    </citation>
    <scope>NUCLEOTIDE SEQUENCE</scope>
</reference>
<dbReference type="EMBL" id="BT146950">
    <property type="protein sequence ID" value="AFK46744.1"/>
    <property type="molecule type" value="mRNA"/>
</dbReference>
<accession>I3T2K2</accession>
<protein>
    <submittedName>
        <fullName evidence="1">Uncharacterized protein</fullName>
    </submittedName>
</protein>
<evidence type="ECO:0000313" key="1">
    <source>
        <dbReference type="EMBL" id="AFK46744.1"/>
    </source>
</evidence>
<sequence>MPDEAFTSNSYDLVCHPSCRNIINNDNDFTTSSYLPPLHIFLNQPTSNHAHLTSPFHNLHH</sequence>
<proteinExistence type="evidence at transcript level"/>
<name>I3T2K2_LOTJA</name>
<dbReference type="AlphaFoldDB" id="I3T2K2"/>